<name>A0A4Y3QTT3_MICTE</name>
<dbReference type="RefSeq" id="WP_378713324.1">
    <property type="nucleotide sequence ID" value="NZ_JBHMAE010000006.1"/>
</dbReference>
<organism evidence="2 3">
    <name type="scientific">Microbacterium testaceum</name>
    <name type="common">Aureobacterium testaceum</name>
    <name type="synonym">Brevibacterium testaceum</name>
    <dbReference type="NCBI Taxonomy" id="2033"/>
    <lineage>
        <taxon>Bacteria</taxon>
        <taxon>Bacillati</taxon>
        <taxon>Actinomycetota</taxon>
        <taxon>Actinomycetes</taxon>
        <taxon>Micrococcales</taxon>
        <taxon>Microbacteriaceae</taxon>
        <taxon>Microbacterium</taxon>
    </lineage>
</organism>
<evidence type="ECO:0000313" key="3">
    <source>
        <dbReference type="Proteomes" id="UP000319525"/>
    </source>
</evidence>
<evidence type="ECO:0000256" key="1">
    <source>
        <dbReference type="SAM" id="MobiDB-lite"/>
    </source>
</evidence>
<reference evidence="2 3" key="1">
    <citation type="submission" date="2019-06" db="EMBL/GenBank/DDBJ databases">
        <title>Whole genome shotgun sequence of Microbacterium testaceum NBRC 12675.</title>
        <authorList>
            <person name="Hosoyama A."/>
            <person name="Uohara A."/>
            <person name="Ohji S."/>
            <person name="Ichikawa N."/>
        </authorList>
    </citation>
    <scope>NUCLEOTIDE SEQUENCE [LARGE SCALE GENOMIC DNA]</scope>
    <source>
        <strain evidence="2 3">NBRC 12675</strain>
    </source>
</reference>
<sequence>MARADLSAMLGRLEETPAPPPTATEPAPPVSPSAPPAPEPASSPAKEQPTQAGYKAFERKETRLRGDQYSDLTEQARRLNRVKRTGTPRITENTLIRVAIDLLLQQRETLRGDTEDEIRKSVGL</sequence>
<protein>
    <submittedName>
        <fullName evidence="2">Uncharacterized protein</fullName>
    </submittedName>
</protein>
<evidence type="ECO:0000313" key="2">
    <source>
        <dbReference type="EMBL" id="GEB47440.1"/>
    </source>
</evidence>
<feature type="compositionally biased region" description="Basic and acidic residues" evidence="1">
    <location>
        <begin position="56"/>
        <end position="68"/>
    </location>
</feature>
<dbReference type="EMBL" id="BJML01000021">
    <property type="protein sequence ID" value="GEB47440.1"/>
    <property type="molecule type" value="Genomic_DNA"/>
</dbReference>
<comment type="caution">
    <text evidence="2">The sequence shown here is derived from an EMBL/GenBank/DDBJ whole genome shotgun (WGS) entry which is preliminary data.</text>
</comment>
<feature type="compositionally biased region" description="Pro residues" evidence="1">
    <location>
        <begin position="17"/>
        <end position="41"/>
    </location>
</feature>
<gene>
    <name evidence="2" type="ORF">MTE01_33850</name>
</gene>
<accession>A0A4Y3QTT3</accession>
<proteinExistence type="predicted"/>
<dbReference type="Proteomes" id="UP000319525">
    <property type="component" value="Unassembled WGS sequence"/>
</dbReference>
<feature type="region of interest" description="Disordered" evidence="1">
    <location>
        <begin position="1"/>
        <end position="72"/>
    </location>
</feature>
<dbReference type="AlphaFoldDB" id="A0A4Y3QTT3"/>